<dbReference type="AlphaFoldDB" id="A0A8T2QQE0"/>
<feature type="transmembrane region" description="Helical" evidence="1">
    <location>
        <begin position="14"/>
        <end position="34"/>
    </location>
</feature>
<reference evidence="3" key="1">
    <citation type="submission" date="2021-08" db="EMBL/GenBank/DDBJ databases">
        <title>WGS assembly of Ceratopteris richardii.</title>
        <authorList>
            <person name="Marchant D.B."/>
            <person name="Chen G."/>
            <person name="Jenkins J."/>
            <person name="Shu S."/>
            <person name="Leebens-Mack J."/>
            <person name="Grimwood J."/>
            <person name="Schmutz J."/>
            <person name="Soltis P."/>
            <person name="Soltis D."/>
            <person name="Chen Z.-H."/>
        </authorList>
    </citation>
    <scope>NUCLEOTIDE SEQUENCE</scope>
    <source>
        <strain evidence="3">Whitten #5841</strain>
        <tissue evidence="3">Leaf</tissue>
    </source>
</reference>
<keyword evidence="1" id="KW-0472">Membrane</keyword>
<dbReference type="EMBL" id="CM035438">
    <property type="protein sequence ID" value="KAH7285573.1"/>
    <property type="molecule type" value="Genomic_DNA"/>
</dbReference>
<sequence>MAQLSMMGMPLLRFARSIFGIYLQLLINLMTFGLKHFMHLWHTPPDFLTLRWLAASCEKNISEEEFFMALQSLKNGKAPGLDGIIKEFVMAFWPLLKNLILDVCNEIWKDQKIPYSFKMGKIKLIPKMEVPRRIGDWRPITMMSIIYKIFAEVFALRLKCIIHKIVHPSQIGLSAPFPIERSVRQGCPLSSLFYALASSPMFYLLEANVNSQSSTFNINMRKSAIINISAQNFQAIEWEGAKIERGVGVPIKDKIDWVLRRVKCKMDKWFASQWPLHARIRIVQAFMQPYVMYYLLLLDWKKNQLHIFDRLIKAFLWSKRHDRALVLSSWEYVCQPKDKGGLGILNLHAHLMARRTAFIMRIVSSHTPLWTPLFWKFVENADVKFKGTWKLDAWNKFFSHAPLQTSSHTINILLCHFKTTLSTLRWNGRQRYVGNSLAWELSCFSIALLILPFSVLQKTYALGAAYRSKWLQIVSFLQQYQIPLSVDAVDQWRDWLLAKHTRWWAGKSNMYYRTLIASDSIACQCNRRWNLRKTASWCCSRFSSIWESSFTYKTKIFMWRTFVGHFTLGAFLSKHGLQGVRCPHCASYAENMRHAFWSCAHVQRWWSTLFLFPIWNTKPTKFGCTFLLFDSTNTAEDWIKRRCVFLLLRNIWMLRNFKMFKNKM</sequence>
<accession>A0A8T2QQE0</accession>
<dbReference type="SUPFAM" id="SSF56672">
    <property type="entry name" value="DNA/RNA polymerases"/>
    <property type="match status" value="1"/>
</dbReference>
<name>A0A8T2QQE0_CERRI</name>
<dbReference type="OrthoDB" id="1938551at2759"/>
<proteinExistence type="predicted"/>
<dbReference type="InterPro" id="IPR043502">
    <property type="entry name" value="DNA/RNA_pol_sf"/>
</dbReference>
<comment type="caution">
    <text evidence="3">The sequence shown here is derived from an EMBL/GenBank/DDBJ whole genome shotgun (WGS) entry which is preliminary data.</text>
</comment>
<evidence type="ECO:0000313" key="3">
    <source>
        <dbReference type="EMBL" id="KAH7285573.1"/>
    </source>
</evidence>
<keyword evidence="1" id="KW-1133">Transmembrane helix</keyword>
<feature type="domain" description="Reverse transcriptase zinc-binding" evidence="2">
    <location>
        <begin position="528"/>
        <end position="606"/>
    </location>
</feature>
<dbReference type="Pfam" id="PF13966">
    <property type="entry name" value="zf-RVT"/>
    <property type="match status" value="1"/>
</dbReference>
<dbReference type="Proteomes" id="UP000825935">
    <property type="component" value="Chromosome 33"/>
</dbReference>
<gene>
    <name evidence="3" type="ORF">KP509_33G034500</name>
</gene>
<evidence type="ECO:0000259" key="2">
    <source>
        <dbReference type="Pfam" id="PF13966"/>
    </source>
</evidence>
<dbReference type="InterPro" id="IPR026960">
    <property type="entry name" value="RVT-Znf"/>
</dbReference>
<dbReference type="PANTHER" id="PTHR19446">
    <property type="entry name" value="REVERSE TRANSCRIPTASES"/>
    <property type="match status" value="1"/>
</dbReference>
<organism evidence="3 4">
    <name type="scientific">Ceratopteris richardii</name>
    <name type="common">Triangle waterfern</name>
    <dbReference type="NCBI Taxonomy" id="49495"/>
    <lineage>
        <taxon>Eukaryota</taxon>
        <taxon>Viridiplantae</taxon>
        <taxon>Streptophyta</taxon>
        <taxon>Embryophyta</taxon>
        <taxon>Tracheophyta</taxon>
        <taxon>Polypodiopsida</taxon>
        <taxon>Polypodiidae</taxon>
        <taxon>Polypodiales</taxon>
        <taxon>Pteridineae</taxon>
        <taxon>Pteridaceae</taxon>
        <taxon>Parkerioideae</taxon>
        <taxon>Ceratopteris</taxon>
    </lineage>
</organism>
<evidence type="ECO:0000313" key="4">
    <source>
        <dbReference type="Proteomes" id="UP000825935"/>
    </source>
</evidence>
<keyword evidence="1" id="KW-0812">Transmembrane</keyword>
<keyword evidence="4" id="KW-1185">Reference proteome</keyword>
<protein>
    <recommendedName>
        <fullName evidence="2">Reverse transcriptase zinc-binding domain-containing protein</fullName>
    </recommendedName>
</protein>
<evidence type="ECO:0000256" key="1">
    <source>
        <dbReference type="SAM" id="Phobius"/>
    </source>
</evidence>